<dbReference type="Proteomes" id="UP000067448">
    <property type="component" value="Unassembled WGS sequence"/>
</dbReference>
<dbReference type="Pfam" id="PF13474">
    <property type="entry name" value="SnoaL_3"/>
    <property type="match status" value="1"/>
</dbReference>
<name>A0A117EFE9_STRSC</name>
<dbReference type="InterPro" id="IPR032710">
    <property type="entry name" value="NTF2-like_dom_sf"/>
</dbReference>
<feature type="domain" description="SnoaL-like" evidence="1">
    <location>
        <begin position="22"/>
        <end position="135"/>
    </location>
</feature>
<reference evidence="2 3" key="2">
    <citation type="journal article" date="2016" name="Genome Announc.">
        <title>Draft Genome Sequences of Streptomyces scabiei S58, Streptomyces turgidiscabies T45, and Streptomyces acidiscabies a10, the Pathogens of Potato Common Scab, Isolated in Japan.</title>
        <authorList>
            <person name="Tomihama T."/>
            <person name="Nishi Y."/>
            <person name="Sakai M."/>
            <person name="Ikenaga M."/>
            <person name="Okubo T."/>
            <person name="Ikeda S."/>
        </authorList>
    </citation>
    <scope>NUCLEOTIDE SEQUENCE [LARGE SCALE GENOMIC DNA]</scope>
    <source>
        <strain evidence="2 3">S58</strain>
    </source>
</reference>
<evidence type="ECO:0000313" key="2">
    <source>
        <dbReference type="EMBL" id="GAQ65525.1"/>
    </source>
</evidence>
<reference evidence="3" key="3">
    <citation type="submission" date="2016-02" db="EMBL/GenBank/DDBJ databases">
        <title>Draft genome of pathogenic Streptomyces sp. in Japan.</title>
        <authorList>
            <person name="Tomihama T."/>
            <person name="Ikenaga M."/>
            <person name="Sakai M."/>
            <person name="Okubo T."/>
            <person name="Ikeda S."/>
        </authorList>
    </citation>
    <scope>NUCLEOTIDE SEQUENCE [LARGE SCALE GENOMIC DNA]</scope>
    <source>
        <strain evidence="3">S58</strain>
    </source>
</reference>
<dbReference type="RefSeq" id="WP_059082878.1">
    <property type="nucleotide sequence ID" value="NZ_BCMM01000031.1"/>
</dbReference>
<comment type="caution">
    <text evidence="2">The sequence shown here is derived from an EMBL/GenBank/DDBJ whole genome shotgun (WGS) entry which is preliminary data.</text>
</comment>
<evidence type="ECO:0000259" key="1">
    <source>
        <dbReference type="Pfam" id="PF13474"/>
    </source>
</evidence>
<dbReference type="InterPro" id="IPR037401">
    <property type="entry name" value="SnoaL-like"/>
</dbReference>
<dbReference type="OrthoDB" id="4199340at2"/>
<evidence type="ECO:0000313" key="3">
    <source>
        <dbReference type="Proteomes" id="UP000067448"/>
    </source>
</evidence>
<organism evidence="2 3">
    <name type="scientific">Streptomyces scabiei</name>
    <dbReference type="NCBI Taxonomy" id="1930"/>
    <lineage>
        <taxon>Bacteria</taxon>
        <taxon>Bacillati</taxon>
        <taxon>Actinomycetota</taxon>
        <taxon>Actinomycetes</taxon>
        <taxon>Kitasatosporales</taxon>
        <taxon>Streptomycetaceae</taxon>
        <taxon>Streptomyces</taxon>
    </lineage>
</organism>
<protein>
    <recommendedName>
        <fullName evidence="1">SnoaL-like domain-containing protein</fullName>
    </recommendedName>
</protein>
<dbReference type="AlphaFoldDB" id="A0A117EFE9"/>
<dbReference type="SUPFAM" id="SSF54427">
    <property type="entry name" value="NTF2-like"/>
    <property type="match status" value="1"/>
</dbReference>
<gene>
    <name evidence="2" type="ORF">SsS58_05934</name>
</gene>
<dbReference type="EMBL" id="BCMM01000031">
    <property type="protein sequence ID" value="GAQ65525.1"/>
    <property type="molecule type" value="Genomic_DNA"/>
</dbReference>
<accession>A0A117EFE9</accession>
<sequence>MTTTASTATTGTTGTTGTTEAIEQAEAAWLAALTESEEAIASLMLEDSRAVHGPVGKIDDGRTFAHFTWTRRRHVFARAEELSITVRGTTAITTCLQEMHIIFDESLPPFPVQETVTRVWEETSEGWRLAHLHQSKRMPPV</sequence>
<proteinExistence type="predicted"/>
<reference evidence="3" key="1">
    <citation type="submission" date="2015-11" db="EMBL/GenBank/DDBJ databases">
        <authorList>
            <consortium name="Cross-ministerial Strategic Innovation Promotion Program (SIP) consortium"/>
            <person name="Tomihama T."/>
            <person name="Ikenaga M."/>
            <person name="Sakai M."/>
            <person name="Okubo T."/>
            <person name="Ikeda S."/>
        </authorList>
    </citation>
    <scope>NUCLEOTIDE SEQUENCE [LARGE SCALE GENOMIC DNA]</scope>
    <source>
        <strain evidence="3">S58</strain>
    </source>
</reference>
<dbReference type="Gene3D" id="3.10.450.50">
    <property type="match status" value="1"/>
</dbReference>